<dbReference type="GO" id="GO:0016616">
    <property type="term" value="F:oxidoreductase activity, acting on the CH-OH group of donors, NAD or NADP as acceptor"/>
    <property type="evidence" value="ECO:0007669"/>
    <property type="project" value="UniProtKB-ARBA"/>
</dbReference>
<dbReference type="PROSITE" id="PS00062">
    <property type="entry name" value="ALDOKETO_REDUCTASE_2"/>
    <property type="match status" value="1"/>
</dbReference>
<sequence length="289" mass="33076">MTTSVSTKTKYTLNNGVEIPTVGFGLYLTDPGVAKEITIKALETGYRHVDSAQYYHNEKEACDAIEEFLKTHSELKRSDIFYTTKVFDSRHGYEEAKKSIEESLEKAKGIDYIDLFLIHSPLSNREKRLGTWKALEEAVESGKVKAIGVSNYGFHHLKELLEWDELKIRPAINQIELHPWLPRHDIREYCKEHGIQVEAYSPLTMGKKLNDPELKALAEKHSVTPAQLLLKWSYEQGFVVLCKTVTPSRLQPNFEVPDKVPKLPSDVEEAFDNPDSYEVYAWDPTVYGK</sequence>
<keyword evidence="7" id="KW-1185">Reference proteome</keyword>
<proteinExistence type="predicted"/>
<evidence type="ECO:0000256" key="1">
    <source>
        <dbReference type="ARBA" id="ARBA00023002"/>
    </source>
</evidence>
<dbReference type="InterPro" id="IPR036812">
    <property type="entry name" value="NAD(P)_OxRdtase_dom_sf"/>
</dbReference>
<evidence type="ECO:0000256" key="3">
    <source>
        <dbReference type="PIRSR" id="PIRSR000097-2"/>
    </source>
</evidence>
<comment type="caution">
    <text evidence="6">The sequence shown here is derived from an EMBL/GenBank/DDBJ whole genome shotgun (WGS) entry which is preliminary data.</text>
</comment>
<dbReference type="VEuPathDB" id="FungiDB:TRICI_002616"/>
<dbReference type="FunFam" id="3.20.20.100:FF:000002">
    <property type="entry name" value="2,5-diketo-D-gluconic acid reductase A"/>
    <property type="match status" value="1"/>
</dbReference>
<dbReference type="Gene3D" id="3.20.20.100">
    <property type="entry name" value="NADP-dependent oxidoreductase domain"/>
    <property type="match status" value="1"/>
</dbReference>
<evidence type="ECO:0000313" key="7">
    <source>
        <dbReference type="Proteomes" id="UP000761534"/>
    </source>
</evidence>
<evidence type="ECO:0000256" key="4">
    <source>
        <dbReference type="PIRSR" id="PIRSR000097-3"/>
    </source>
</evidence>
<keyword evidence="1" id="KW-0560">Oxidoreductase</keyword>
<evidence type="ECO:0000313" key="6">
    <source>
        <dbReference type="EMBL" id="KAA8915259.1"/>
    </source>
</evidence>
<feature type="active site" description="Proton donor" evidence="2">
    <location>
        <position position="55"/>
    </location>
</feature>
<name>A0A642V6C2_9ASCO</name>
<evidence type="ECO:0000259" key="5">
    <source>
        <dbReference type="Pfam" id="PF00248"/>
    </source>
</evidence>
<dbReference type="InterPro" id="IPR023210">
    <property type="entry name" value="NADP_OxRdtase_dom"/>
</dbReference>
<feature type="domain" description="NADP-dependent oxidoreductase" evidence="5">
    <location>
        <begin position="34"/>
        <end position="258"/>
    </location>
</feature>
<dbReference type="SUPFAM" id="SSF51430">
    <property type="entry name" value="NAD(P)-linked oxidoreductase"/>
    <property type="match status" value="1"/>
</dbReference>
<dbReference type="PIRSF" id="PIRSF000097">
    <property type="entry name" value="AKR"/>
    <property type="match status" value="1"/>
</dbReference>
<dbReference type="AlphaFoldDB" id="A0A642V6C2"/>
<dbReference type="PRINTS" id="PR00069">
    <property type="entry name" value="ALDKETRDTASE"/>
</dbReference>
<dbReference type="PANTHER" id="PTHR43827:SF13">
    <property type="entry name" value="ALDO_KETO REDUCTASE FAMILY PROTEIN"/>
    <property type="match status" value="1"/>
</dbReference>
<feature type="binding site" evidence="3">
    <location>
        <position position="119"/>
    </location>
    <ligand>
        <name>substrate</name>
    </ligand>
</feature>
<feature type="site" description="Lowers pKa of active site Tyr" evidence="4">
    <location>
        <position position="85"/>
    </location>
</feature>
<reference evidence="6" key="1">
    <citation type="journal article" date="2019" name="G3 (Bethesda)">
        <title>Genome Assemblies of Two Rare Opportunistic Yeast Pathogens: Diutina rugosa (syn. Candida rugosa) and Trichomonascus ciferrii (syn. Candida ciferrii).</title>
        <authorList>
            <person name="Mixao V."/>
            <person name="Saus E."/>
            <person name="Hansen A.P."/>
            <person name="Lass-Florl C."/>
            <person name="Gabaldon T."/>
        </authorList>
    </citation>
    <scope>NUCLEOTIDE SEQUENCE</scope>
    <source>
        <strain evidence="6">CBS 4856</strain>
    </source>
</reference>
<dbReference type="Pfam" id="PF00248">
    <property type="entry name" value="Aldo_ket_red"/>
    <property type="match status" value="1"/>
</dbReference>
<dbReference type="InterPro" id="IPR018170">
    <property type="entry name" value="Aldo/ket_reductase_CS"/>
</dbReference>
<dbReference type="OrthoDB" id="416253at2759"/>
<accession>A0A642V6C2</accession>
<dbReference type="EMBL" id="SWFS01000179">
    <property type="protein sequence ID" value="KAA8915259.1"/>
    <property type="molecule type" value="Genomic_DNA"/>
</dbReference>
<dbReference type="InterPro" id="IPR020471">
    <property type="entry name" value="AKR"/>
</dbReference>
<dbReference type="Proteomes" id="UP000761534">
    <property type="component" value="Unassembled WGS sequence"/>
</dbReference>
<dbReference type="CDD" id="cd19071">
    <property type="entry name" value="AKR_AKR1-5-like"/>
    <property type="match status" value="1"/>
</dbReference>
<dbReference type="PANTHER" id="PTHR43827">
    <property type="entry name" value="2,5-DIKETO-D-GLUCONIC ACID REDUCTASE"/>
    <property type="match status" value="1"/>
</dbReference>
<organism evidence="6 7">
    <name type="scientific">Trichomonascus ciferrii</name>
    <dbReference type="NCBI Taxonomy" id="44093"/>
    <lineage>
        <taxon>Eukaryota</taxon>
        <taxon>Fungi</taxon>
        <taxon>Dikarya</taxon>
        <taxon>Ascomycota</taxon>
        <taxon>Saccharomycotina</taxon>
        <taxon>Dipodascomycetes</taxon>
        <taxon>Dipodascales</taxon>
        <taxon>Trichomonascaceae</taxon>
        <taxon>Trichomonascus</taxon>
        <taxon>Trichomonascus ciferrii complex</taxon>
    </lineage>
</organism>
<evidence type="ECO:0000256" key="2">
    <source>
        <dbReference type="PIRSR" id="PIRSR000097-1"/>
    </source>
</evidence>
<gene>
    <name evidence="6" type="ORF">TRICI_002616</name>
</gene>
<protein>
    <recommendedName>
        <fullName evidence="5">NADP-dependent oxidoreductase domain-containing protein</fullName>
    </recommendedName>
</protein>